<protein>
    <submittedName>
        <fullName evidence="1">Uncharacterized beta-barrel protein YwiB (DUF1934 family)</fullName>
    </submittedName>
</protein>
<gene>
    <name evidence="1" type="ORF">J2Z66_006605</name>
</gene>
<evidence type="ECO:0000313" key="2">
    <source>
        <dbReference type="Proteomes" id="UP001519287"/>
    </source>
</evidence>
<dbReference type="Pfam" id="PF09148">
    <property type="entry name" value="DUF1934"/>
    <property type="match status" value="1"/>
</dbReference>
<reference evidence="1 2" key="1">
    <citation type="submission" date="2021-03" db="EMBL/GenBank/DDBJ databases">
        <title>Genomic Encyclopedia of Type Strains, Phase IV (KMG-IV): sequencing the most valuable type-strain genomes for metagenomic binning, comparative biology and taxonomic classification.</title>
        <authorList>
            <person name="Goeker M."/>
        </authorList>
    </citation>
    <scope>NUCLEOTIDE SEQUENCE [LARGE SCALE GENOMIC DNA]</scope>
    <source>
        <strain evidence="1 2">DSM 26048</strain>
    </source>
</reference>
<evidence type="ECO:0000313" key="1">
    <source>
        <dbReference type="EMBL" id="MBP1994964.1"/>
    </source>
</evidence>
<dbReference type="RefSeq" id="WP_209976784.1">
    <property type="nucleotide sequence ID" value="NZ_JAGGLB010000029.1"/>
</dbReference>
<dbReference type="InterPro" id="IPR015231">
    <property type="entry name" value="DUF1934"/>
</dbReference>
<dbReference type="Proteomes" id="UP001519287">
    <property type="component" value="Unassembled WGS sequence"/>
</dbReference>
<name>A0ABS4J894_9BACL</name>
<sequence length="138" mass="16040">MVMTPKQRVHIRIESQQAEEQTVQLAEGELYPKGDHAYIRYEEADSGLGQTFTILKLEPDQIRIIRQGNVKSEQTFVRGEKRIGFYETVQGKLELEMHTRDLTAELIQGIGWAAWSYDLYVQGEHAGLYTIKLWIREE</sequence>
<dbReference type="SUPFAM" id="SSF50814">
    <property type="entry name" value="Lipocalins"/>
    <property type="match status" value="1"/>
</dbReference>
<accession>A0ABS4J894</accession>
<organism evidence="1 2">
    <name type="scientific">Paenibacillus eucommiae</name>
    <dbReference type="NCBI Taxonomy" id="1355755"/>
    <lineage>
        <taxon>Bacteria</taxon>
        <taxon>Bacillati</taxon>
        <taxon>Bacillota</taxon>
        <taxon>Bacilli</taxon>
        <taxon>Bacillales</taxon>
        <taxon>Paenibacillaceae</taxon>
        <taxon>Paenibacillus</taxon>
    </lineage>
</organism>
<dbReference type="EMBL" id="JAGGLB010000029">
    <property type="protein sequence ID" value="MBP1994964.1"/>
    <property type="molecule type" value="Genomic_DNA"/>
</dbReference>
<dbReference type="InterPro" id="IPR012674">
    <property type="entry name" value="Calycin"/>
</dbReference>
<dbReference type="Gene3D" id="2.40.128.20">
    <property type="match status" value="1"/>
</dbReference>
<proteinExistence type="predicted"/>
<comment type="caution">
    <text evidence="1">The sequence shown here is derived from an EMBL/GenBank/DDBJ whole genome shotgun (WGS) entry which is preliminary data.</text>
</comment>
<keyword evidence="2" id="KW-1185">Reference proteome</keyword>